<dbReference type="Proteomes" id="UP000324143">
    <property type="component" value="Unassembled WGS sequence"/>
</dbReference>
<keyword evidence="6 19" id="KW-0812">Transmembrane</keyword>
<dbReference type="GO" id="GO:0005886">
    <property type="term" value="C:plasma membrane"/>
    <property type="evidence" value="ECO:0007669"/>
    <property type="project" value="UniProtKB-SubCell"/>
</dbReference>
<dbReference type="GO" id="GO:0016301">
    <property type="term" value="F:kinase activity"/>
    <property type="evidence" value="ECO:0007669"/>
    <property type="project" value="UniProtKB-KW"/>
</dbReference>
<comment type="similarity">
    <text evidence="2">Belongs to the bacterial diacylglycerol kinase family.</text>
</comment>
<keyword evidence="18" id="KW-0479">Metal-binding</keyword>
<evidence type="ECO:0000256" key="12">
    <source>
        <dbReference type="ARBA" id="ARBA00023136"/>
    </source>
</evidence>
<evidence type="ECO:0000313" key="21">
    <source>
        <dbReference type="EMBL" id="TYB31404.1"/>
    </source>
</evidence>
<accession>A0A5D0MCD6</accession>
<dbReference type="InterPro" id="IPR000829">
    <property type="entry name" value="DAGK"/>
</dbReference>
<proteinExistence type="inferred from homology"/>
<dbReference type="GO" id="GO:0005524">
    <property type="term" value="F:ATP binding"/>
    <property type="evidence" value="ECO:0007669"/>
    <property type="project" value="UniProtKB-KW"/>
</dbReference>
<protein>
    <submittedName>
        <fullName evidence="21">Phosphatase PAP2 family protein</fullName>
    </submittedName>
</protein>
<dbReference type="InterPro" id="IPR036945">
    <property type="entry name" value="DAGK_sf"/>
</dbReference>
<keyword evidence="8" id="KW-0418">Kinase</keyword>
<feature type="binding site" evidence="16">
    <location>
        <position position="66"/>
    </location>
    <ligand>
        <name>substrate</name>
    </ligand>
</feature>
<keyword evidence="12 19" id="KW-0472">Membrane</keyword>
<keyword evidence="4" id="KW-0444">Lipid biosynthesis</keyword>
<comment type="cofactor">
    <cofactor evidence="18">
        <name>Mg(2+)</name>
        <dbReference type="ChEBI" id="CHEBI:18420"/>
    </cofactor>
    <text evidence="18">Mn(2+), Zn(2+), Cd(2+) and Co(2+) support activity to lesser extents.</text>
</comment>
<keyword evidence="3" id="KW-1003">Cell membrane</keyword>
<dbReference type="AlphaFoldDB" id="A0A5D0MCD6"/>
<evidence type="ECO:0000256" key="9">
    <source>
        <dbReference type="ARBA" id="ARBA00022840"/>
    </source>
</evidence>
<dbReference type="PANTHER" id="PTHR34299">
    <property type="entry name" value="DIACYLGLYCEROL KINASE"/>
    <property type="match status" value="1"/>
</dbReference>
<feature type="binding site" evidence="17">
    <location>
        <position position="25"/>
    </location>
    <ligand>
        <name>ATP</name>
        <dbReference type="ChEBI" id="CHEBI:30616"/>
    </ligand>
</feature>
<feature type="domain" description="Phosphatidic acid phosphatase type 2/haloperoxidase" evidence="20">
    <location>
        <begin position="160"/>
        <end position="232"/>
    </location>
</feature>
<evidence type="ECO:0000256" key="14">
    <source>
        <dbReference type="ARBA" id="ARBA00023264"/>
    </source>
</evidence>
<dbReference type="EMBL" id="VSIX01000035">
    <property type="protein sequence ID" value="TYB31404.1"/>
    <property type="molecule type" value="Genomic_DNA"/>
</dbReference>
<comment type="caution">
    <text evidence="21">The sequence shown here is derived from an EMBL/GenBank/DDBJ whole genome shotgun (WGS) entry which is preliminary data.</text>
</comment>
<comment type="subcellular location">
    <subcellularLocation>
        <location evidence="1">Cell membrane</location>
        <topology evidence="1">Multi-pass membrane protein</topology>
    </subcellularLocation>
</comment>
<keyword evidence="13" id="KW-0594">Phospholipid biosynthesis</keyword>
<dbReference type="SUPFAM" id="SSF48317">
    <property type="entry name" value="Acid phosphatase/Vanadium-dependent haloperoxidase"/>
    <property type="match status" value="1"/>
</dbReference>
<dbReference type="PANTHER" id="PTHR34299:SF1">
    <property type="entry name" value="DIACYLGLYCEROL KINASE"/>
    <property type="match status" value="1"/>
</dbReference>
<feature type="binding site" evidence="17">
    <location>
        <position position="73"/>
    </location>
    <ligand>
        <name>ATP</name>
        <dbReference type="ChEBI" id="CHEBI:30616"/>
    </ligand>
</feature>
<sequence>MKKNNNLLESFNNAVKGIILSIKYERNIKIHYLIALLVLAYSLFLDLTFLERLMLYFSIAFVIVAETFNTVIELIIDYFISTLHDPLIKIIKDISSAGVFIAAINSIIVGYFLVYKKSIKDINALFNSIKTANDTFIFIILIIIITSVVLLKSISKSGKPFYGGWPSGHSAFAFAIAAISILYIDIIIINILIIILAFLVAKSRIDLHIHSLWQVITGSLLGFFLTVLINNIIGGLS</sequence>
<feature type="transmembrane region" description="Helical" evidence="19">
    <location>
        <begin position="97"/>
        <end position="115"/>
    </location>
</feature>
<feature type="binding site" evidence="18">
    <location>
        <position position="73"/>
    </location>
    <ligand>
        <name>a divalent metal cation</name>
        <dbReference type="ChEBI" id="CHEBI:60240"/>
    </ligand>
</feature>
<gene>
    <name evidence="21" type="ORF">FXF47_04500</name>
</gene>
<keyword evidence="14" id="KW-1208">Phospholipid metabolism</keyword>
<dbReference type="Gene3D" id="1.20.144.10">
    <property type="entry name" value="Phosphatidic acid phosphatase type 2/haloperoxidase"/>
    <property type="match status" value="1"/>
</dbReference>
<evidence type="ECO:0000256" key="17">
    <source>
        <dbReference type="PIRSR" id="PIRSR600829-3"/>
    </source>
</evidence>
<dbReference type="GO" id="GO:0046872">
    <property type="term" value="F:metal ion binding"/>
    <property type="evidence" value="ECO:0007669"/>
    <property type="project" value="UniProtKB-KW"/>
</dbReference>
<feature type="binding site" evidence="18">
    <location>
        <position position="25"/>
    </location>
    <ligand>
        <name>a divalent metal cation</name>
        <dbReference type="ChEBI" id="CHEBI:60240"/>
    </ligand>
</feature>
<name>A0A5D0MCD6_9BACT</name>
<evidence type="ECO:0000256" key="13">
    <source>
        <dbReference type="ARBA" id="ARBA00023209"/>
    </source>
</evidence>
<evidence type="ECO:0000256" key="2">
    <source>
        <dbReference type="ARBA" id="ARBA00005967"/>
    </source>
</evidence>
<evidence type="ECO:0000256" key="11">
    <source>
        <dbReference type="ARBA" id="ARBA00023098"/>
    </source>
</evidence>
<keyword evidence="18" id="KW-0460">Magnesium</keyword>
<dbReference type="InterPro" id="IPR036938">
    <property type="entry name" value="PAP2/HPO_sf"/>
</dbReference>
<reference evidence="21" key="1">
    <citation type="submission" date="2019-08" db="EMBL/GenBank/DDBJ databases">
        <title>Genomic characterization of a novel candidate phylum (ARYD3) from a high temperature, high salinity tertiary oil reservoir in north central Oklahoma, USA.</title>
        <authorList>
            <person name="Youssef N.H."/>
            <person name="Yadav A."/>
            <person name="Elshahed M.S."/>
        </authorList>
    </citation>
    <scope>NUCLEOTIDE SEQUENCE [LARGE SCALE GENOMIC DNA]</scope>
    <source>
        <strain evidence="21">ARYD3</strain>
    </source>
</reference>
<dbReference type="Pfam" id="PF01569">
    <property type="entry name" value="PAP2"/>
    <property type="match status" value="1"/>
</dbReference>
<evidence type="ECO:0000256" key="4">
    <source>
        <dbReference type="ARBA" id="ARBA00022516"/>
    </source>
</evidence>
<feature type="binding site" evidence="17">
    <location>
        <begin position="92"/>
        <end position="93"/>
    </location>
    <ligand>
        <name>ATP</name>
        <dbReference type="ChEBI" id="CHEBI:30616"/>
    </ligand>
</feature>
<evidence type="ECO:0000313" key="22">
    <source>
        <dbReference type="Proteomes" id="UP000324143"/>
    </source>
</evidence>
<feature type="transmembrane region" description="Helical" evidence="19">
    <location>
        <begin position="55"/>
        <end position="76"/>
    </location>
</feature>
<evidence type="ECO:0000256" key="7">
    <source>
        <dbReference type="ARBA" id="ARBA00022741"/>
    </source>
</evidence>
<keyword evidence="10 19" id="KW-1133">Transmembrane helix</keyword>
<keyword evidence="22" id="KW-1185">Reference proteome</keyword>
<evidence type="ECO:0000256" key="1">
    <source>
        <dbReference type="ARBA" id="ARBA00004651"/>
    </source>
</evidence>
<evidence type="ECO:0000256" key="6">
    <source>
        <dbReference type="ARBA" id="ARBA00022692"/>
    </source>
</evidence>
<dbReference type="Gene3D" id="1.10.287.3610">
    <property type="match status" value="1"/>
</dbReference>
<evidence type="ECO:0000256" key="5">
    <source>
        <dbReference type="ARBA" id="ARBA00022679"/>
    </source>
</evidence>
<dbReference type="InterPro" id="IPR000326">
    <property type="entry name" value="PAP2/HPO"/>
</dbReference>
<evidence type="ECO:0000256" key="16">
    <source>
        <dbReference type="PIRSR" id="PIRSR600829-2"/>
    </source>
</evidence>
<feature type="transmembrane region" description="Helical" evidence="19">
    <location>
        <begin position="172"/>
        <end position="200"/>
    </location>
</feature>
<keyword evidence="9 17" id="KW-0067">ATP-binding</keyword>
<evidence type="ECO:0000256" key="18">
    <source>
        <dbReference type="PIRSR" id="PIRSR600829-4"/>
    </source>
</evidence>
<feature type="transmembrane region" description="Helical" evidence="19">
    <location>
        <begin position="212"/>
        <end position="233"/>
    </location>
</feature>
<evidence type="ECO:0000256" key="8">
    <source>
        <dbReference type="ARBA" id="ARBA00022777"/>
    </source>
</evidence>
<dbReference type="GO" id="GO:0008654">
    <property type="term" value="P:phospholipid biosynthetic process"/>
    <property type="evidence" value="ECO:0007669"/>
    <property type="project" value="UniProtKB-KW"/>
</dbReference>
<keyword evidence="11" id="KW-0443">Lipid metabolism</keyword>
<evidence type="ECO:0000256" key="15">
    <source>
        <dbReference type="PIRSR" id="PIRSR600829-1"/>
    </source>
</evidence>
<feature type="transmembrane region" description="Helical" evidence="19">
    <location>
        <begin position="30"/>
        <end position="49"/>
    </location>
</feature>
<organism evidence="21 22">
    <name type="scientific">Candidatus Mcinerneyibacterium aminivorans</name>
    <dbReference type="NCBI Taxonomy" id="2703815"/>
    <lineage>
        <taxon>Bacteria</taxon>
        <taxon>Candidatus Macinerneyibacteriota</taxon>
        <taxon>Candidatus Mcinerneyibacteria</taxon>
        <taxon>Candidatus Mcinerneyibacteriales</taxon>
        <taxon>Candidatus Mcinerneyibacteriaceae</taxon>
        <taxon>Candidatus Mcinerneyibacterium</taxon>
    </lineage>
</organism>
<evidence type="ECO:0000256" key="3">
    <source>
        <dbReference type="ARBA" id="ARBA00022475"/>
    </source>
</evidence>
<dbReference type="Pfam" id="PF01219">
    <property type="entry name" value="DAGK_prokar"/>
    <property type="match status" value="1"/>
</dbReference>
<feature type="active site" description="Proton acceptor" evidence="15">
    <location>
        <position position="66"/>
    </location>
</feature>
<feature type="binding site" evidence="16">
    <location>
        <position position="96"/>
    </location>
    <ligand>
        <name>substrate</name>
    </ligand>
</feature>
<evidence type="ECO:0000256" key="10">
    <source>
        <dbReference type="ARBA" id="ARBA00022989"/>
    </source>
</evidence>
<evidence type="ECO:0000259" key="20">
    <source>
        <dbReference type="Pfam" id="PF01569"/>
    </source>
</evidence>
<keyword evidence="7 17" id="KW-0547">Nucleotide-binding</keyword>
<feature type="binding site" evidence="16">
    <location>
        <position position="52"/>
    </location>
    <ligand>
        <name>substrate</name>
    </ligand>
</feature>
<feature type="transmembrane region" description="Helical" evidence="19">
    <location>
        <begin position="135"/>
        <end position="151"/>
    </location>
</feature>
<evidence type="ECO:0000256" key="19">
    <source>
        <dbReference type="SAM" id="Phobius"/>
    </source>
</evidence>
<keyword evidence="5" id="KW-0808">Transferase</keyword>